<protein>
    <submittedName>
        <fullName evidence="2">Uncharacterized protein</fullName>
    </submittedName>
</protein>
<proteinExistence type="predicted"/>
<feature type="compositionally biased region" description="Basic and acidic residues" evidence="1">
    <location>
        <begin position="99"/>
        <end position="109"/>
    </location>
</feature>
<comment type="caution">
    <text evidence="2">The sequence shown here is derived from an EMBL/GenBank/DDBJ whole genome shotgun (WGS) entry which is preliminary data.</text>
</comment>
<reference evidence="2 3" key="1">
    <citation type="journal article" date="2021" name="BMC Genomics">
        <title>Datura genome reveals duplications of psychoactive alkaloid biosynthetic genes and high mutation rate following tissue culture.</title>
        <authorList>
            <person name="Rajewski A."/>
            <person name="Carter-House D."/>
            <person name="Stajich J."/>
            <person name="Litt A."/>
        </authorList>
    </citation>
    <scope>NUCLEOTIDE SEQUENCE [LARGE SCALE GENOMIC DNA]</scope>
    <source>
        <strain evidence="2">AR-01</strain>
    </source>
</reference>
<gene>
    <name evidence="2" type="ORF">HAX54_029141</name>
</gene>
<feature type="region of interest" description="Disordered" evidence="1">
    <location>
        <begin position="1"/>
        <end position="20"/>
    </location>
</feature>
<organism evidence="2 3">
    <name type="scientific">Datura stramonium</name>
    <name type="common">Jimsonweed</name>
    <name type="synonym">Common thornapple</name>
    <dbReference type="NCBI Taxonomy" id="4076"/>
    <lineage>
        <taxon>Eukaryota</taxon>
        <taxon>Viridiplantae</taxon>
        <taxon>Streptophyta</taxon>
        <taxon>Embryophyta</taxon>
        <taxon>Tracheophyta</taxon>
        <taxon>Spermatophyta</taxon>
        <taxon>Magnoliopsida</taxon>
        <taxon>eudicotyledons</taxon>
        <taxon>Gunneridae</taxon>
        <taxon>Pentapetalae</taxon>
        <taxon>asterids</taxon>
        <taxon>lamiids</taxon>
        <taxon>Solanales</taxon>
        <taxon>Solanaceae</taxon>
        <taxon>Solanoideae</taxon>
        <taxon>Datureae</taxon>
        <taxon>Datura</taxon>
    </lineage>
</organism>
<keyword evidence="3" id="KW-1185">Reference proteome</keyword>
<feature type="compositionally biased region" description="Basic and acidic residues" evidence="1">
    <location>
        <begin position="74"/>
        <end position="92"/>
    </location>
</feature>
<dbReference type="Proteomes" id="UP000823775">
    <property type="component" value="Unassembled WGS sequence"/>
</dbReference>
<sequence length="109" mass="12114">MVWGGTGGILPEKGKKKMRSGGFRFGISLEEKREEGEASVFGEGFTVVRQLSGFTGGRRWWECGGRERRRRMKRGEMGEKRGESRGSEREIGEEAAAGSEREERGGGGW</sequence>
<evidence type="ECO:0000256" key="1">
    <source>
        <dbReference type="SAM" id="MobiDB-lite"/>
    </source>
</evidence>
<evidence type="ECO:0000313" key="2">
    <source>
        <dbReference type="EMBL" id="MCD9642358.1"/>
    </source>
</evidence>
<name>A0ABS8V5C4_DATST</name>
<accession>A0ABS8V5C4</accession>
<evidence type="ECO:0000313" key="3">
    <source>
        <dbReference type="Proteomes" id="UP000823775"/>
    </source>
</evidence>
<feature type="region of interest" description="Disordered" evidence="1">
    <location>
        <begin position="69"/>
        <end position="109"/>
    </location>
</feature>
<dbReference type="EMBL" id="JACEIK010003601">
    <property type="protein sequence ID" value="MCD9642358.1"/>
    <property type="molecule type" value="Genomic_DNA"/>
</dbReference>